<sequence>MIFNPTLLVVTEQFAFEAVAVVPTSHSGGLKGLRQGGYCHPGMDYFEQRWSPRVSKTLEREIVGMEPCSESDTRHNTLEELETFILSNFFGAACRQGRWSLDDAIDARLKSEYPNLCTLCSANGTSDCSSGYRYDIWPRFSNTHLLALKCLTENNGSVAYVAWEYVTQYFLRAENDQFLLCGQELLNCCPATVALV</sequence>
<comment type="caution">
    <text evidence="2">The sequence shown here is derived from an EMBL/GenBank/DDBJ whole genome shotgun (WGS) entry which is preliminary data.</text>
</comment>
<feature type="domain" description="Transferrin-like" evidence="1">
    <location>
        <begin position="15"/>
        <end position="181"/>
    </location>
</feature>
<keyword evidence="3" id="KW-1185">Reference proteome</keyword>
<accession>A0A4C1YI02</accession>
<dbReference type="EMBL" id="BGZK01001262">
    <property type="protein sequence ID" value="GBP75796.1"/>
    <property type="molecule type" value="Genomic_DNA"/>
</dbReference>
<dbReference type="Proteomes" id="UP000299102">
    <property type="component" value="Unassembled WGS sequence"/>
</dbReference>
<dbReference type="SUPFAM" id="SSF53850">
    <property type="entry name" value="Periplasmic binding protein-like II"/>
    <property type="match status" value="1"/>
</dbReference>
<dbReference type="Gene3D" id="3.40.190.10">
    <property type="entry name" value="Periplasmic binding protein-like II"/>
    <property type="match status" value="1"/>
</dbReference>
<dbReference type="InterPro" id="IPR001156">
    <property type="entry name" value="Transferrin-like_dom"/>
</dbReference>
<gene>
    <name evidence="2" type="ORF">EVAR_65428_1</name>
</gene>
<evidence type="ECO:0000313" key="2">
    <source>
        <dbReference type="EMBL" id="GBP75796.1"/>
    </source>
</evidence>
<dbReference type="STRING" id="151549.A0A4C1YI02"/>
<dbReference type="AlphaFoldDB" id="A0A4C1YI02"/>
<name>A0A4C1YI02_EUMVA</name>
<reference evidence="2 3" key="1">
    <citation type="journal article" date="2019" name="Commun. Biol.">
        <title>The bagworm genome reveals a unique fibroin gene that provides high tensile strength.</title>
        <authorList>
            <person name="Kono N."/>
            <person name="Nakamura H."/>
            <person name="Ohtoshi R."/>
            <person name="Tomita M."/>
            <person name="Numata K."/>
            <person name="Arakawa K."/>
        </authorList>
    </citation>
    <scope>NUCLEOTIDE SEQUENCE [LARGE SCALE GENOMIC DNA]</scope>
</reference>
<proteinExistence type="predicted"/>
<organism evidence="2 3">
    <name type="scientific">Eumeta variegata</name>
    <name type="common">Bagworm moth</name>
    <name type="synonym">Eumeta japonica</name>
    <dbReference type="NCBI Taxonomy" id="151549"/>
    <lineage>
        <taxon>Eukaryota</taxon>
        <taxon>Metazoa</taxon>
        <taxon>Ecdysozoa</taxon>
        <taxon>Arthropoda</taxon>
        <taxon>Hexapoda</taxon>
        <taxon>Insecta</taxon>
        <taxon>Pterygota</taxon>
        <taxon>Neoptera</taxon>
        <taxon>Endopterygota</taxon>
        <taxon>Lepidoptera</taxon>
        <taxon>Glossata</taxon>
        <taxon>Ditrysia</taxon>
        <taxon>Tineoidea</taxon>
        <taxon>Psychidae</taxon>
        <taxon>Oiketicinae</taxon>
        <taxon>Eumeta</taxon>
    </lineage>
</organism>
<evidence type="ECO:0000313" key="3">
    <source>
        <dbReference type="Proteomes" id="UP000299102"/>
    </source>
</evidence>
<dbReference type="OrthoDB" id="8183540at2759"/>
<evidence type="ECO:0000259" key="1">
    <source>
        <dbReference type="Pfam" id="PF00405"/>
    </source>
</evidence>
<protein>
    <submittedName>
        <fullName evidence="2">Transferrin</fullName>
    </submittedName>
</protein>
<dbReference type="Pfam" id="PF00405">
    <property type="entry name" value="Transferrin"/>
    <property type="match status" value="1"/>
</dbReference>